<evidence type="ECO:0000313" key="3">
    <source>
        <dbReference type="Proteomes" id="UP001596435"/>
    </source>
</evidence>
<accession>A0ABW2FW01</accession>
<dbReference type="InterPro" id="IPR034660">
    <property type="entry name" value="DinB/YfiT-like"/>
</dbReference>
<evidence type="ECO:0000259" key="1">
    <source>
        <dbReference type="Pfam" id="PF12867"/>
    </source>
</evidence>
<feature type="domain" description="DinB-like" evidence="1">
    <location>
        <begin position="43"/>
        <end position="168"/>
    </location>
</feature>
<name>A0ABW2FW01_9ACTN</name>
<dbReference type="Proteomes" id="UP001596435">
    <property type="component" value="Unassembled WGS sequence"/>
</dbReference>
<evidence type="ECO:0000313" key="2">
    <source>
        <dbReference type="EMBL" id="MFC7181414.1"/>
    </source>
</evidence>
<keyword evidence="3" id="KW-1185">Reference proteome</keyword>
<dbReference type="EMBL" id="JBHTAJ010000031">
    <property type="protein sequence ID" value="MFC7181414.1"/>
    <property type="molecule type" value="Genomic_DNA"/>
</dbReference>
<dbReference type="SUPFAM" id="SSF109854">
    <property type="entry name" value="DinB/YfiT-like putative metalloenzymes"/>
    <property type="match status" value="1"/>
</dbReference>
<comment type="caution">
    <text evidence="2">The sequence shown here is derived from an EMBL/GenBank/DDBJ whole genome shotgun (WGS) entry which is preliminary data.</text>
</comment>
<proteinExistence type="predicted"/>
<gene>
    <name evidence="2" type="ORF">ACFQMG_17825</name>
</gene>
<dbReference type="Gene3D" id="1.20.120.450">
    <property type="entry name" value="dinb family like domain"/>
    <property type="match status" value="1"/>
</dbReference>
<reference evidence="3" key="1">
    <citation type="journal article" date="2019" name="Int. J. Syst. Evol. Microbiol.">
        <title>The Global Catalogue of Microorganisms (GCM) 10K type strain sequencing project: providing services to taxonomists for standard genome sequencing and annotation.</title>
        <authorList>
            <consortium name="The Broad Institute Genomics Platform"/>
            <consortium name="The Broad Institute Genome Sequencing Center for Infectious Disease"/>
            <person name="Wu L."/>
            <person name="Ma J."/>
        </authorList>
    </citation>
    <scope>NUCLEOTIDE SEQUENCE [LARGE SCALE GENOMIC DNA]</scope>
    <source>
        <strain evidence="3">CGMCC 1.12859</strain>
    </source>
</reference>
<dbReference type="RefSeq" id="WP_380231471.1">
    <property type="nucleotide sequence ID" value="NZ_JBHSVH010000002.1"/>
</dbReference>
<dbReference type="Pfam" id="PF12867">
    <property type="entry name" value="DinB_2"/>
    <property type="match status" value="1"/>
</dbReference>
<organism evidence="2 3">
    <name type="scientific">Kitasatospora paranensis</name>
    <dbReference type="NCBI Taxonomy" id="258053"/>
    <lineage>
        <taxon>Bacteria</taxon>
        <taxon>Bacillati</taxon>
        <taxon>Actinomycetota</taxon>
        <taxon>Actinomycetes</taxon>
        <taxon>Kitasatosporales</taxon>
        <taxon>Streptomycetaceae</taxon>
        <taxon>Kitasatospora</taxon>
    </lineage>
</organism>
<protein>
    <submittedName>
        <fullName evidence="2">DinB family protein</fullName>
    </submittedName>
</protein>
<sequence length="176" mass="19620">MITPDTKDWTWVLERSCDDCGLDTPAVVREDVAGMVRANAASWVAILGGDPEELARRPKPDVWSVLEYGCHVRDVFRLFDIRLALMLTEDGPDFANWDQDATALAERYAEQDPALVAAELDAAAEQLASAFEQVEGVGWQRTGNRSDGARFTVETFAQYLIHDPVHHLYDVTGVRI</sequence>
<dbReference type="InterPro" id="IPR024775">
    <property type="entry name" value="DinB-like"/>
</dbReference>